<accession>A0A510E0E9</accession>
<evidence type="ECO:0000313" key="4">
    <source>
        <dbReference type="Proteomes" id="UP000322983"/>
    </source>
</evidence>
<dbReference type="Proteomes" id="UP000322983">
    <property type="component" value="Chromosome"/>
</dbReference>
<dbReference type="Proteomes" id="UP000325030">
    <property type="component" value="Chromosome"/>
</dbReference>
<dbReference type="GeneID" id="41716943"/>
<reference evidence="3 4" key="2">
    <citation type="journal article" date="2020" name="Int. J. Syst. Evol. Microbiol.">
        <title>Sulfuracidifex tepidarius gen. nov., sp. nov. and transfer of Sulfolobus metallicus Huber and Stetter 1992 to the genus Sulfuracidifex as Sulfuracidifex metallicus comb. nov.</title>
        <authorList>
            <person name="Itoh T."/>
            <person name="Miura T."/>
            <person name="Sakai H.D."/>
            <person name="Kato S."/>
            <person name="Ohkuma M."/>
            <person name="Takashina T."/>
        </authorList>
    </citation>
    <scope>NUCLEOTIDE SEQUENCE</scope>
    <source>
        <strain evidence="2 4">IC-006</strain>
        <strain evidence="3">IC-007</strain>
    </source>
</reference>
<organism evidence="3 5">
    <name type="scientific">Sulfuracidifex tepidarius</name>
    <dbReference type="NCBI Taxonomy" id="1294262"/>
    <lineage>
        <taxon>Archaea</taxon>
        <taxon>Thermoproteota</taxon>
        <taxon>Thermoprotei</taxon>
        <taxon>Sulfolobales</taxon>
        <taxon>Sulfolobaceae</taxon>
        <taxon>Sulfuracidifex</taxon>
    </lineage>
</organism>
<dbReference type="EMBL" id="AP018930">
    <property type="protein sequence ID" value="BBG25973.1"/>
    <property type="molecule type" value="Genomic_DNA"/>
</dbReference>
<evidence type="ECO:0000313" key="5">
    <source>
        <dbReference type="Proteomes" id="UP000325030"/>
    </source>
</evidence>
<gene>
    <name evidence="2" type="ORF">IC006_0507</name>
    <name evidence="3" type="ORF">IC007_0478</name>
</gene>
<keyword evidence="4" id="KW-1185">Reference proteome</keyword>
<feature type="region of interest" description="Disordered" evidence="1">
    <location>
        <begin position="60"/>
        <end position="113"/>
    </location>
</feature>
<name>A0A510E0E9_9CREN</name>
<dbReference type="EMBL" id="AP018929">
    <property type="protein sequence ID" value="BBG23223.1"/>
    <property type="molecule type" value="Genomic_DNA"/>
</dbReference>
<proteinExistence type="predicted"/>
<dbReference type="RefSeq" id="WP_054846438.1">
    <property type="nucleotide sequence ID" value="NZ_AP018929.1"/>
</dbReference>
<feature type="compositionally biased region" description="Pro residues" evidence="1">
    <location>
        <begin position="86"/>
        <end position="96"/>
    </location>
</feature>
<evidence type="ECO:0000313" key="3">
    <source>
        <dbReference type="EMBL" id="BBG25973.1"/>
    </source>
</evidence>
<reference evidence="5" key="1">
    <citation type="submission" date="2018-09" db="EMBL/GenBank/DDBJ databases">
        <title>Complete Genome Sequencing of Sulfolobus sp. JCM 16834.</title>
        <authorList>
            <person name="Kato S."/>
            <person name="Itoh T."/>
            <person name="Ohkuma M."/>
        </authorList>
    </citation>
    <scope>NUCLEOTIDE SEQUENCE [LARGE SCALE GENOMIC DNA]</scope>
    <source>
        <strain evidence="5">IC-007</strain>
    </source>
</reference>
<protein>
    <submittedName>
        <fullName evidence="3">Uncharacterized protein</fullName>
    </submittedName>
</protein>
<accession>A0A510DSR1</accession>
<sequence>MEIHRDEPWDNGFKVLARRDEDHSEVEVFKDWGSLKVKVRGRLEYDLEQIVMPVVQNSLSGQAQPQPRSMPSPMQSPQPGTMSQPHPMPQMQPPQVQPQQPHPTMGQMPTTMPTPIPASQPPVNLTMEHQSLANSLMQNGYQLVVNTGTQNGFFIRGKKGNVIIDIECRTSPNYQ</sequence>
<feature type="compositionally biased region" description="Low complexity" evidence="1">
    <location>
        <begin position="97"/>
        <end position="111"/>
    </location>
</feature>
<dbReference type="KEGG" id="step:IC006_0507"/>
<evidence type="ECO:0000313" key="2">
    <source>
        <dbReference type="EMBL" id="BBG23223.1"/>
    </source>
</evidence>
<dbReference type="AlphaFoldDB" id="A0A510E0E9"/>
<evidence type="ECO:0000256" key="1">
    <source>
        <dbReference type="SAM" id="MobiDB-lite"/>
    </source>
</evidence>